<feature type="chain" id="PRO_5014976844" description="VWFA domain-containing protein" evidence="2">
    <location>
        <begin position="23"/>
        <end position="1805"/>
    </location>
</feature>
<dbReference type="Gene3D" id="2.60.120.380">
    <property type="match status" value="2"/>
</dbReference>
<protein>
    <recommendedName>
        <fullName evidence="3">VWFA domain-containing protein</fullName>
    </recommendedName>
</protein>
<sequence>MRLVAIPACLLSALLVFEQVQAFPRMMFSQEPDDSVEQAPSFRGEARLVGEVSGDDRDHFAWQLDDAETDRLWTFELQGDGEGELQVEFLWPGEAPETSGVTTFGAEPETQASEDVSLLRLAVSPGVDQARRGSLMVPAGEHLIRMLPKGSGGEYHLTLTSDERINIRGTVGPDEADEIAVEAGRQWYFQLDVPELAIPLVAEDDARQLWRVVVLGELGVPLEAWIEDADGEIIAEAMEGTPLQQQWGQLELPEGASMHLRHSEGGVIGRLGARVVEDGRRQEETSPDEAEAGHDPDQQAPTVAGSPETRLWLEAGEALTLEMGRNDRRYLAFQVREEEALTFGVSAEDAEPPLEVCLREIGGSDEVCREGVSETLFERMSLPAGDYALALRRRGRSDESLAYTLSLNEDEPVAQGVVSRPNDAREWALPLVADEPVRGHFDANREAWFALQVSGETQQWEISSKGESLERLSLYHDGENAAFIDNRGTRSGDEDLWLEHVRLLPGRYLLRLVGEQTEYRLQASPTGQPQPGGEQEPNDDDSDANPLWLGEQVQGSFHALRDEDRFHFHLPGWNRVALELNPPEDGELDARLFWQEQAMLRVSGQDEPLSVDQWLPPGDYILVLEGDRVSRARYQAKVSVSDPWTHDDMPAPSSVASNAPLLPENAVLSSDMGGVSTGGGLLRLPITDQDRHIHLEGRIDSLDSAFTGLEFRTEGGEVLEIGEAEGRGRHVVTIPGGEAVILEVSFGRASRDVSVSDPAYPLPAPPPLEMRLEMDAERLPPFAATEQRLGSRLILDNPGEESLELDLESHVSHGGATVSGLPDSIELAPGEEAELPLDWTFPPNMLESAPLTLYIKAGDEVLRHELALDARVPPVEPSVVPDVPASLVGLTDLAWNTLGATFVDPASGEPIDDLLQRRSGYAHFLIDGMAGSGSSIRVERDLGEALPPIRLAGEGGRVKGIAFNQRSNHDHKDRWREVDIALGDRHDTLEVVDTLELSSADGEQFFELQAPHEARYAQLRPRSVWGDDQARRNAHGTGLLRVLGEPEGELAERRHDLLDHDLGGHWVYTLPDIGSLYGVQGHRSTNRSVMDERAVRRGERIRGRTIEMVFAFLHQRAARLDELQWVENLDWEGLPVAGVKVYTATESPVGPWQAQADWTLERDDEGVASLELPESPRARYVRLVFDEPEVPEGERRATWRIPEALKAYEADSLGSGRSVLGHWGMDHSRGPLEAEQPPGELSLVEVEDTHSQADEPLVVERRITGRVEEPGDTRHYRIDLEEGDNTLAFALQESQRGRLQASLTGPEGAEEALNWRDVEGGKRHAEAVDLTPGTYRLSVAEPPRSVVFLWDGSGSVSEHQPSIYQALNRFAEGLKPGREVANLLPLGGPLLIDGWAESPAQVARTLNAYNGRFSGSDSDPALALASRALANQEGEKAIFLITDAEQLGREMSVWQRLEGVRPRIFTLEIGHGGRRDTEEYRWYQDQMLGWANVADGRYDYTTNRSELIRAFEAGMRELRLPTTFALEVERRYQEPPEPGSLRVTSGEAPIVAAGAVQLIFDASGSMLQRMEGGRRIDIARDIVQRVLDERVPASVPVALRAFGHTEPHSCETELLVAPGDDNHAQVRRAVEGIQAINLARTPLADSLDVVLDDLADYQDQRRLVVMLTDGEETCEGDLEQSVERLVDEGVDVRLNIVGFHIDEIGLQDEFERFATQGGGEYFDSQDGSELSQGLADALAATWRVLDSEKATIAHGRVDGDARSLPPGDYTLVVEAHDGERHQTFNMAPRQTMELRLDDVPTESSP</sequence>
<dbReference type="SUPFAM" id="SSF53300">
    <property type="entry name" value="vWA-like"/>
    <property type="match status" value="2"/>
</dbReference>
<gene>
    <name evidence="4" type="ORF">C1H70_11155</name>
</gene>
<dbReference type="Proteomes" id="UP000235547">
    <property type="component" value="Unassembled WGS sequence"/>
</dbReference>
<feature type="region of interest" description="Disordered" evidence="1">
    <location>
        <begin position="521"/>
        <end position="547"/>
    </location>
</feature>
<dbReference type="OrthoDB" id="9783818at2"/>
<dbReference type="Gene3D" id="3.40.50.410">
    <property type="entry name" value="von Willebrand factor, type A domain"/>
    <property type="match status" value="2"/>
</dbReference>
<evidence type="ECO:0000313" key="5">
    <source>
        <dbReference type="Proteomes" id="UP000235547"/>
    </source>
</evidence>
<evidence type="ECO:0000256" key="2">
    <source>
        <dbReference type="SAM" id="SignalP"/>
    </source>
</evidence>
<organism evidence="4 5">
    <name type="scientific">Halomonas urumqiensis</name>
    <dbReference type="NCBI Taxonomy" id="1684789"/>
    <lineage>
        <taxon>Bacteria</taxon>
        <taxon>Pseudomonadati</taxon>
        <taxon>Pseudomonadota</taxon>
        <taxon>Gammaproteobacteria</taxon>
        <taxon>Oceanospirillales</taxon>
        <taxon>Halomonadaceae</taxon>
        <taxon>Halomonas</taxon>
    </lineage>
</organism>
<keyword evidence="5" id="KW-1185">Reference proteome</keyword>
<evidence type="ECO:0000256" key="1">
    <source>
        <dbReference type="SAM" id="MobiDB-lite"/>
    </source>
</evidence>
<name>A0A2N7UGT6_9GAMM</name>
<comment type="caution">
    <text evidence="4">The sequence shown here is derived from an EMBL/GenBank/DDBJ whole genome shotgun (WGS) entry which is preliminary data.</text>
</comment>
<dbReference type="RefSeq" id="WP_102588423.1">
    <property type="nucleotide sequence ID" value="NZ_BNAE01000001.1"/>
</dbReference>
<dbReference type="EMBL" id="PNRG01000025">
    <property type="protein sequence ID" value="PMR79659.1"/>
    <property type="molecule type" value="Genomic_DNA"/>
</dbReference>
<proteinExistence type="predicted"/>
<dbReference type="PROSITE" id="PS50234">
    <property type="entry name" value="VWFA"/>
    <property type="match status" value="1"/>
</dbReference>
<reference evidence="4 5" key="1">
    <citation type="submission" date="2018-01" db="EMBL/GenBank/DDBJ databases">
        <title>Halomonas endophytica sp. nov., isolated from storage liquid in the stems of Populus euphratica.</title>
        <authorList>
            <person name="Chen C."/>
        </authorList>
    </citation>
    <scope>NUCLEOTIDE SEQUENCE [LARGE SCALE GENOMIC DNA]</scope>
    <source>
        <strain evidence="4 5">BZ-SZ-XJ27</strain>
    </source>
</reference>
<dbReference type="InterPro" id="IPR002035">
    <property type="entry name" value="VWF_A"/>
</dbReference>
<feature type="domain" description="VWFA" evidence="3">
    <location>
        <begin position="1555"/>
        <end position="1738"/>
    </location>
</feature>
<feature type="compositionally biased region" description="Basic and acidic residues" evidence="1">
    <location>
        <begin position="275"/>
        <end position="284"/>
    </location>
</feature>
<feature type="signal peptide" evidence="2">
    <location>
        <begin position="1"/>
        <end position="22"/>
    </location>
</feature>
<feature type="region of interest" description="Disordered" evidence="1">
    <location>
        <begin position="272"/>
        <end position="309"/>
    </location>
</feature>
<evidence type="ECO:0000313" key="4">
    <source>
        <dbReference type="EMBL" id="PMR79659.1"/>
    </source>
</evidence>
<dbReference type="InterPro" id="IPR036465">
    <property type="entry name" value="vWFA_dom_sf"/>
</dbReference>
<keyword evidence="2" id="KW-0732">Signal</keyword>
<dbReference type="Pfam" id="PF13519">
    <property type="entry name" value="VWA_2"/>
    <property type="match status" value="1"/>
</dbReference>
<evidence type="ECO:0000259" key="3">
    <source>
        <dbReference type="PROSITE" id="PS50234"/>
    </source>
</evidence>
<dbReference type="SMART" id="SM00327">
    <property type="entry name" value="VWA"/>
    <property type="match status" value="1"/>
</dbReference>
<accession>A0A2N7UGT6</accession>